<gene>
    <name evidence="1" type="ORF">LCGC14_2643870</name>
</gene>
<organism evidence="1">
    <name type="scientific">marine sediment metagenome</name>
    <dbReference type="NCBI Taxonomy" id="412755"/>
    <lineage>
        <taxon>unclassified sequences</taxon>
        <taxon>metagenomes</taxon>
        <taxon>ecological metagenomes</taxon>
    </lineage>
</organism>
<dbReference type="AlphaFoldDB" id="A0A0F8ZWQ9"/>
<feature type="non-terminal residue" evidence="1">
    <location>
        <position position="1"/>
    </location>
</feature>
<reference evidence="1" key="1">
    <citation type="journal article" date="2015" name="Nature">
        <title>Complex archaea that bridge the gap between prokaryotes and eukaryotes.</title>
        <authorList>
            <person name="Spang A."/>
            <person name="Saw J.H."/>
            <person name="Jorgensen S.L."/>
            <person name="Zaremba-Niedzwiedzka K."/>
            <person name="Martijn J."/>
            <person name="Lind A.E."/>
            <person name="van Eijk R."/>
            <person name="Schleper C."/>
            <person name="Guy L."/>
            <person name="Ettema T.J."/>
        </authorList>
    </citation>
    <scope>NUCLEOTIDE SEQUENCE</scope>
</reference>
<dbReference type="EMBL" id="LAZR01045664">
    <property type="protein sequence ID" value="KKK98327.1"/>
    <property type="molecule type" value="Genomic_DNA"/>
</dbReference>
<proteinExistence type="predicted"/>
<evidence type="ECO:0000313" key="1">
    <source>
        <dbReference type="EMBL" id="KKK98327.1"/>
    </source>
</evidence>
<name>A0A0F8ZWQ9_9ZZZZ</name>
<comment type="caution">
    <text evidence="1">The sequence shown here is derived from an EMBL/GenBank/DDBJ whole genome shotgun (WGS) entry which is preliminary data.</text>
</comment>
<accession>A0A0F8ZWQ9</accession>
<protein>
    <submittedName>
        <fullName evidence="1">Uncharacterized protein</fullName>
    </submittedName>
</protein>
<sequence length="165" mass="18415">LEHTGGYFVNLEDDAITVADPAPQFVDGMRMLQDDPKLLGLRIDLRDDTVYAGSSRFHGTKAAAGIKFVYWDWCSGGAQFMDAGKVRRIGGYCADHPADKYGQTEIDQTSKMCSAGMYIGVSLRYYGFWTHISETSVQGADRKWSCDLYAKWAKRGWCGDGENRT</sequence>